<evidence type="ECO:0000259" key="3">
    <source>
        <dbReference type="Pfam" id="PF04183"/>
    </source>
</evidence>
<reference evidence="6" key="1">
    <citation type="journal article" date="2019" name="Int. J. Syst. Evol. Microbiol.">
        <title>The Global Catalogue of Microorganisms (GCM) 10K type strain sequencing project: providing services to taxonomists for standard genome sequencing and annotation.</title>
        <authorList>
            <consortium name="The Broad Institute Genomics Platform"/>
            <consortium name="The Broad Institute Genome Sequencing Center for Infectious Disease"/>
            <person name="Wu L."/>
            <person name="Ma J."/>
        </authorList>
    </citation>
    <scope>NUCLEOTIDE SEQUENCE [LARGE SCALE GENOMIC DNA]</scope>
    <source>
        <strain evidence="6">CGMCC 1.13574</strain>
    </source>
</reference>
<dbReference type="InterPro" id="IPR037455">
    <property type="entry name" value="LucA/IucC-like"/>
</dbReference>
<dbReference type="PANTHER" id="PTHR34384">
    <property type="entry name" value="L-2,3-DIAMINOPROPANOATE--CITRATE LIGASE"/>
    <property type="match status" value="1"/>
</dbReference>
<organism evidence="5 6">
    <name type="scientific">Tumebacillus lipolyticus</name>
    <dbReference type="NCBI Taxonomy" id="1280370"/>
    <lineage>
        <taxon>Bacteria</taxon>
        <taxon>Bacillati</taxon>
        <taxon>Bacillota</taxon>
        <taxon>Bacilli</taxon>
        <taxon>Bacillales</taxon>
        <taxon>Alicyclobacillaceae</taxon>
        <taxon>Tumebacillus</taxon>
    </lineage>
</organism>
<protein>
    <submittedName>
        <fullName evidence="5">IucA/IucC family protein</fullName>
    </submittedName>
</protein>
<dbReference type="Pfam" id="PF04183">
    <property type="entry name" value="IucA_IucC"/>
    <property type="match status" value="1"/>
</dbReference>
<dbReference type="EMBL" id="JBHUIO010000011">
    <property type="protein sequence ID" value="MFD2171870.1"/>
    <property type="molecule type" value="Genomic_DNA"/>
</dbReference>
<proteinExistence type="inferred from homology"/>
<dbReference type="InterPro" id="IPR007310">
    <property type="entry name" value="Aerobactin_biosyn_IucA/IucC_N"/>
</dbReference>
<dbReference type="Gene3D" id="6.10.250.3370">
    <property type="match status" value="1"/>
</dbReference>
<dbReference type="Gene3D" id="1.10.510.40">
    <property type="match status" value="1"/>
</dbReference>
<dbReference type="InterPro" id="IPR022770">
    <property type="entry name" value="IucA/IucC-like_C"/>
</dbReference>
<gene>
    <name evidence="5" type="ORF">ACFSOY_18050</name>
</gene>
<comment type="similarity">
    <text evidence="2">Belongs to the IucA/IucC family.</text>
</comment>
<evidence type="ECO:0000313" key="6">
    <source>
        <dbReference type="Proteomes" id="UP001597343"/>
    </source>
</evidence>
<sequence>MAENYRTETAFAAATDAAVERLLNTYLRETGQSAQTLLCDDLHLTPLPAHTVEALQAEGHPFCLHLPTTDARLFGALTYASLFGHHRYGKRFWLEQDGAMREADGGCLIERLLHEVGRHDEDERSRDRRLLALQEQVGNSIDKTKRFLDHHLTHPFHLWELTGGERTASAESRLMFGHPFHPTPKSSEGFSADDLVRYAPELGATFVLRYFAADPAIVQEAWVNEAEGDLFPPALLAEASDRLPADRAHYKLLPCHPWQADHLLGWPDVQDLIQSGLLVYLGPLGAPVHPTSSVRTVWSAELPCYLKLPLNVRITNFIRVNPLDQLQRTLDAATYTESLRPLPEQSFTILAELGYRTLAPVHLPEERAQKLVESFATIFRENPVTTAQSAQQTPVVVASLLETKPGDETTPLFRFVELAARTGGKALGADFVQAWVRRYVQISLVPLLNLFFEHGYSAEAHVQNSMVTLDHGWPAHFYVRDLEGVSVSREQASATGKIGTALRQDSPALYADQQAWHRFKYYILVNHLGHLLHTLAHDTEVSEAELWKVVAEAIRTEETFRSDRAKRGIDDLLTCEHLPAKANLISRFQERGETPLYVNIPNPLMQTREVRA</sequence>
<dbReference type="PANTHER" id="PTHR34384:SF5">
    <property type="entry name" value="L-2,3-DIAMINOPROPANOATE--CITRATE LIGASE"/>
    <property type="match status" value="1"/>
</dbReference>
<keyword evidence="6" id="KW-1185">Reference proteome</keyword>
<comment type="pathway">
    <text evidence="1">Siderophore biosynthesis.</text>
</comment>
<comment type="caution">
    <text evidence="5">The sequence shown here is derived from an EMBL/GenBank/DDBJ whole genome shotgun (WGS) entry which is preliminary data.</text>
</comment>
<dbReference type="Proteomes" id="UP001597343">
    <property type="component" value="Unassembled WGS sequence"/>
</dbReference>
<dbReference type="Pfam" id="PF06276">
    <property type="entry name" value="FhuF"/>
    <property type="match status" value="1"/>
</dbReference>
<evidence type="ECO:0000256" key="1">
    <source>
        <dbReference type="ARBA" id="ARBA00004924"/>
    </source>
</evidence>
<evidence type="ECO:0000313" key="5">
    <source>
        <dbReference type="EMBL" id="MFD2171870.1"/>
    </source>
</evidence>
<accession>A0ABW5A1X3</accession>
<feature type="domain" description="Aerobactin siderophore biosynthesis IucA/IucC N-terminal" evidence="3">
    <location>
        <begin position="168"/>
        <end position="401"/>
    </location>
</feature>
<name>A0ABW5A1X3_9BACL</name>
<evidence type="ECO:0000256" key="2">
    <source>
        <dbReference type="ARBA" id="ARBA00007832"/>
    </source>
</evidence>
<feature type="domain" description="Aerobactin siderophore biosynthesis IucA/IucC-like C-terminal" evidence="4">
    <location>
        <begin position="433"/>
        <end position="594"/>
    </location>
</feature>
<evidence type="ECO:0000259" key="4">
    <source>
        <dbReference type="Pfam" id="PF06276"/>
    </source>
</evidence>
<dbReference type="RefSeq" id="WP_386049046.1">
    <property type="nucleotide sequence ID" value="NZ_JBHUIO010000011.1"/>
</dbReference>